<reference evidence="1 2" key="1">
    <citation type="submission" date="2020-02" db="EMBL/GenBank/DDBJ databases">
        <authorList>
            <person name="Hogendoorn C."/>
        </authorList>
    </citation>
    <scope>NUCLEOTIDE SEQUENCE [LARGE SCALE GENOMIC DNA]</scope>
    <source>
        <strain evidence="1">METHB21</strain>
    </source>
</reference>
<evidence type="ECO:0000313" key="1">
    <source>
        <dbReference type="EMBL" id="CAA9891984.1"/>
    </source>
</evidence>
<accession>A0A8S0X2J7</accession>
<dbReference type="EMBL" id="CADCXN010000086">
    <property type="protein sequence ID" value="CAA9891984.1"/>
    <property type="molecule type" value="Genomic_DNA"/>
</dbReference>
<comment type="caution">
    <text evidence="1">The sequence shown here is derived from an EMBL/GenBank/DDBJ whole genome shotgun (WGS) entry which is preliminary data.</text>
</comment>
<keyword evidence="2" id="KW-1185">Reference proteome</keyword>
<dbReference type="AlphaFoldDB" id="A0A8S0X2J7"/>
<proteinExistence type="predicted"/>
<protein>
    <submittedName>
        <fullName evidence="1">Uncharacterized protein</fullName>
    </submittedName>
</protein>
<sequence>MESFIKLFSTLPPVLHVLANCLSSTSETYQPLLNQPESYHCAEAGHSLRVLSERYAQIVIAAIKYSSGLEDELEEWDDEGDMPEEEDVE</sequence>
<name>A0A8S0X2J7_9GAMM</name>
<evidence type="ECO:0000313" key="2">
    <source>
        <dbReference type="Proteomes" id="UP000494216"/>
    </source>
</evidence>
<organism evidence="1 2">
    <name type="scientific">Candidatus Methylobacter favarea</name>
    <dbReference type="NCBI Taxonomy" id="2707345"/>
    <lineage>
        <taxon>Bacteria</taxon>
        <taxon>Pseudomonadati</taxon>
        <taxon>Pseudomonadota</taxon>
        <taxon>Gammaproteobacteria</taxon>
        <taxon>Methylococcales</taxon>
        <taxon>Methylococcaceae</taxon>
        <taxon>Methylobacter</taxon>
    </lineage>
</organism>
<dbReference type="Proteomes" id="UP000494216">
    <property type="component" value="Unassembled WGS sequence"/>
</dbReference>
<gene>
    <name evidence="1" type="ORF">METHB2_550003</name>
</gene>